<evidence type="ECO:0000259" key="1">
    <source>
        <dbReference type="PROSITE" id="PS51707"/>
    </source>
</evidence>
<dbReference type="Gene3D" id="2.40.320.10">
    <property type="entry name" value="Hypothetical Protein Pfu-838710-001"/>
    <property type="match status" value="1"/>
</dbReference>
<evidence type="ECO:0000313" key="2">
    <source>
        <dbReference type="EMBL" id="SFJ55341.1"/>
    </source>
</evidence>
<dbReference type="Proteomes" id="UP000198635">
    <property type="component" value="Unassembled WGS sequence"/>
</dbReference>
<dbReference type="InterPro" id="IPR023577">
    <property type="entry name" value="CYTH_domain"/>
</dbReference>
<dbReference type="AlphaFoldDB" id="A0A1I3SCR4"/>
<evidence type="ECO:0000313" key="3">
    <source>
        <dbReference type="Proteomes" id="UP000198635"/>
    </source>
</evidence>
<dbReference type="SUPFAM" id="SSF55154">
    <property type="entry name" value="CYTH-like phosphatases"/>
    <property type="match status" value="1"/>
</dbReference>
<dbReference type="InterPro" id="IPR008173">
    <property type="entry name" value="Adenylyl_cyclase_CyaB"/>
</dbReference>
<dbReference type="SMART" id="SM01118">
    <property type="entry name" value="CYTH"/>
    <property type="match status" value="1"/>
</dbReference>
<reference evidence="3" key="1">
    <citation type="submission" date="2016-10" db="EMBL/GenBank/DDBJ databases">
        <authorList>
            <person name="Varghese N."/>
            <person name="Submissions S."/>
        </authorList>
    </citation>
    <scope>NUCLEOTIDE SEQUENCE [LARGE SCALE GENOMIC DNA]</scope>
    <source>
        <strain evidence="3">DSM 5918</strain>
    </source>
</reference>
<protein>
    <submittedName>
        <fullName evidence="2">Adenylate cyclase, class 2</fullName>
    </submittedName>
</protein>
<dbReference type="STRING" id="52560.SAMN04488082_10477"/>
<proteinExistence type="predicted"/>
<organism evidence="2 3">
    <name type="scientific">Desulfomicrobium apsheronum</name>
    <dbReference type="NCBI Taxonomy" id="52560"/>
    <lineage>
        <taxon>Bacteria</taxon>
        <taxon>Pseudomonadati</taxon>
        <taxon>Thermodesulfobacteriota</taxon>
        <taxon>Desulfovibrionia</taxon>
        <taxon>Desulfovibrionales</taxon>
        <taxon>Desulfomicrobiaceae</taxon>
        <taxon>Desulfomicrobium</taxon>
    </lineage>
</organism>
<sequence>MNGVSIEHEAKFRLGDCRDMEPRLRKLGRLRTPWHFESNTVYDRDGELAASGRLLRLRRALTSTLTFKEPAPGAGTSGVKSRIERESDIADPRAMDSILRGLGYAPRLRYEKFRSVWELPQGLVFLDILPFGHFLEIEARPDCIGTIAQEMGLDPGHAMDKSYHSLHQSWRRQQGLPPMEDFVFDEAEHHRLTTSLGCIARPQGEYNAD</sequence>
<dbReference type="Pfam" id="PF01928">
    <property type="entry name" value="CYTH"/>
    <property type="match status" value="1"/>
</dbReference>
<dbReference type="CDD" id="cd07890">
    <property type="entry name" value="CYTH-like_AC_IV-like"/>
    <property type="match status" value="1"/>
</dbReference>
<keyword evidence="3" id="KW-1185">Reference proteome</keyword>
<dbReference type="PANTHER" id="PTHR21028">
    <property type="entry name" value="SI:CH211-156B7.4"/>
    <property type="match status" value="1"/>
</dbReference>
<gene>
    <name evidence="2" type="ORF">SAMN04488082_10477</name>
</gene>
<dbReference type="PROSITE" id="PS51707">
    <property type="entry name" value="CYTH"/>
    <property type="match status" value="1"/>
</dbReference>
<dbReference type="EMBL" id="FORX01000004">
    <property type="protein sequence ID" value="SFJ55341.1"/>
    <property type="molecule type" value="Genomic_DNA"/>
</dbReference>
<name>A0A1I3SCR4_9BACT</name>
<feature type="domain" description="CYTH" evidence="1">
    <location>
        <begin position="5"/>
        <end position="169"/>
    </location>
</feature>
<accession>A0A1I3SCR4</accession>
<dbReference type="InterPro" id="IPR033469">
    <property type="entry name" value="CYTH-like_dom_sf"/>
</dbReference>
<dbReference type="PANTHER" id="PTHR21028:SF2">
    <property type="entry name" value="CYTH DOMAIN-CONTAINING PROTEIN"/>
    <property type="match status" value="1"/>
</dbReference>